<proteinExistence type="predicted"/>
<feature type="transmembrane region" description="Helical" evidence="1">
    <location>
        <begin position="331"/>
        <end position="351"/>
    </location>
</feature>
<feature type="transmembrane region" description="Helical" evidence="1">
    <location>
        <begin position="210"/>
        <end position="233"/>
    </location>
</feature>
<keyword evidence="1" id="KW-0472">Membrane</keyword>
<evidence type="ECO:0000256" key="1">
    <source>
        <dbReference type="SAM" id="Phobius"/>
    </source>
</evidence>
<name>A0AA45WPZ8_9BACL</name>
<dbReference type="RefSeq" id="WP_189318891.1">
    <property type="nucleotide sequence ID" value="NZ_FXTU01000004.1"/>
</dbReference>
<feature type="transmembrane region" description="Helical" evidence="1">
    <location>
        <begin position="239"/>
        <end position="258"/>
    </location>
</feature>
<dbReference type="Pfam" id="PF13795">
    <property type="entry name" value="HupE_UreJ_2"/>
    <property type="match status" value="1"/>
</dbReference>
<accession>A0AA45WPZ8</accession>
<protein>
    <submittedName>
        <fullName evidence="2">HupE / UreJ protein</fullName>
    </submittedName>
</protein>
<gene>
    <name evidence="2" type="ORF">SAMN06265361_104206</name>
</gene>
<dbReference type="AlphaFoldDB" id="A0AA45WPZ8"/>
<organism evidence="2 3">
    <name type="scientific">Laceyella tengchongensis</name>
    <dbReference type="NCBI Taxonomy" id="574699"/>
    <lineage>
        <taxon>Bacteria</taxon>
        <taxon>Bacillati</taxon>
        <taxon>Bacillota</taxon>
        <taxon>Bacilli</taxon>
        <taxon>Bacillales</taxon>
        <taxon>Thermoactinomycetaceae</taxon>
        <taxon>Laceyella</taxon>
    </lineage>
</organism>
<evidence type="ECO:0000313" key="3">
    <source>
        <dbReference type="Proteomes" id="UP001157946"/>
    </source>
</evidence>
<comment type="caution">
    <text evidence="2">The sequence shown here is derived from an EMBL/GenBank/DDBJ whole genome shotgun (WGS) entry which is preliminary data.</text>
</comment>
<keyword evidence="1" id="KW-1133">Transmembrane helix</keyword>
<dbReference type="Pfam" id="PF20420">
    <property type="entry name" value="DUF6702"/>
    <property type="match status" value="1"/>
</dbReference>
<keyword evidence="3" id="KW-1185">Reference proteome</keyword>
<reference evidence="2" key="1">
    <citation type="submission" date="2017-05" db="EMBL/GenBank/DDBJ databases">
        <authorList>
            <person name="Varghese N."/>
            <person name="Submissions S."/>
        </authorList>
    </citation>
    <scope>NUCLEOTIDE SEQUENCE</scope>
    <source>
        <strain evidence="2">DSM 45262</strain>
    </source>
</reference>
<dbReference type="EMBL" id="FXTU01000004">
    <property type="protein sequence ID" value="SMP23408.1"/>
    <property type="molecule type" value="Genomic_DNA"/>
</dbReference>
<dbReference type="Proteomes" id="UP001157946">
    <property type="component" value="Unassembled WGS sequence"/>
</dbReference>
<keyword evidence="1" id="KW-0812">Transmembrane</keyword>
<sequence>MRNGWRRWLIVVLALLLLLPVHQTSAHPLTIVSTKVSLQETSLTVEMLVEAALLARVDGIRLQQNEPLSPETKSKLERMIRQSFKISNEDRPMQVRLVAADWQNHAHVELKLVYSSNQKLGKLSFVDDLFFDVAGKQHQNVLTLSENGTKSTFVFSESVRELTVHAGTALSWWVAAQEFFQLGVEHIWFGFDHLAFLLALLLVRDHWREMLKVVTSFTIAHSITLFLAMMNILAVPSKWVEALIALSILFVALENVWLAQGKPWVKRWVLTFYFGLIHGLGFAGSLADIQLPKNHLLTALFSFNIGIEVGQVVLVALVWPLLTYAWRYKPFVLVARGLTVVIALCGLAWFVERAFAWDIPMFDL</sequence>
<dbReference type="InterPro" id="IPR046525">
    <property type="entry name" value="DUF6702"/>
</dbReference>
<evidence type="ECO:0000313" key="2">
    <source>
        <dbReference type="EMBL" id="SMP23408.1"/>
    </source>
</evidence>
<feature type="transmembrane region" description="Helical" evidence="1">
    <location>
        <begin position="299"/>
        <end position="319"/>
    </location>
</feature>
<feature type="transmembrane region" description="Helical" evidence="1">
    <location>
        <begin position="270"/>
        <end position="287"/>
    </location>
</feature>
<dbReference type="InterPro" id="IPR032809">
    <property type="entry name" value="Put_HupE_UreJ"/>
</dbReference>